<dbReference type="InterPro" id="IPR000477">
    <property type="entry name" value="RT_dom"/>
</dbReference>
<dbReference type="SUPFAM" id="SSF53098">
    <property type="entry name" value="Ribonuclease H-like"/>
    <property type="match status" value="2"/>
</dbReference>
<dbReference type="InterPro" id="IPR012337">
    <property type="entry name" value="RNaseH-like_sf"/>
</dbReference>
<sequence length="676" mass="76517">MEVEYLDWLANVVVIPKNEGKCQIVDSTIGHGMLSFIDAFSEYHQILMFQLDEERTALVTPHGLCCYKVMPFRLKNTRAIYQRLMTKIFKPPIDRTVEVYIDDILNPAKCAFGVSAGKFLGFMVTQRGIEVNLNQIRVVLKTPAPSSKKELQRLTGCFIAHFTSKLRPFFLTLKKASATGWTNECRRALDEVKRYLTKPPILIVSDCAVSVVLFRHEKDKEHKPVYNVIKAMVDTETRYYKMEQMTLALKSAIQLGFPASNNEVEYEAILVGLDLALTLAAAKLKICNDSQLVIGKVQREYEAKDECMARYLTLVQVGLEKLSEWAVERVPRTENLKVDTLAEIAVTLPVNEAILLPIYLQTTSSIVVASICSTSETDTNWIHEIVKYLWTGKLFGEEKQAHKIWVQAARFTLIGDNLYRRSFGSCTSKVENYVRMCDRRQRFALIPRMLAEVLNLIMSPWSFTLWGMDIVGPLLIAATQKKFLLVATDYFSKWVEAGAYASIKDKDVSKFIWRNIVCQLGIPQAIVANNGPQFDSIAFRTLCSELKNLYSMPRYPQSNGQVGELSEVLWAYGTTPRRPTGTTPYALAYGMKAVIPTEIGMPTAKTVPCAFSTKTLVFKRVFENTVEKEVGKLQANLEGPYVVTNTGDSGAYHLQTLDRVPLLRPWNVSNLKQYYQ</sequence>
<dbReference type="Gene3D" id="3.30.420.10">
    <property type="entry name" value="Ribonuclease H-like superfamily/Ribonuclease H"/>
    <property type="match status" value="2"/>
</dbReference>
<accession>A5BTX3</accession>
<dbReference type="GO" id="GO:0003676">
    <property type="term" value="F:nucleic acid binding"/>
    <property type="evidence" value="ECO:0007669"/>
    <property type="project" value="InterPro"/>
</dbReference>
<dbReference type="PANTHER" id="PTHR48475:SF2">
    <property type="entry name" value="RIBONUCLEASE H"/>
    <property type="match status" value="1"/>
</dbReference>
<dbReference type="InterPro" id="IPR036397">
    <property type="entry name" value="RNaseH_sf"/>
</dbReference>
<dbReference type="CDD" id="cd09279">
    <property type="entry name" value="RNase_HI_like"/>
    <property type="match status" value="1"/>
</dbReference>
<dbReference type="Gene3D" id="3.30.70.270">
    <property type="match status" value="2"/>
</dbReference>
<dbReference type="GO" id="GO:0004523">
    <property type="term" value="F:RNA-DNA hybrid ribonuclease activity"/>
    <property type="evidence" value="ECO:0007669"/>
    <property type="project" value="InterPro"/>
</dbReference>
<dbReference type="InterPro" id="IPR043128">
    <property type="entry name" value="Rev_trsase/Diguanyl_cyclase"/>
</dbReference>
<evidence type="ECO:0000259" key="1">
    <source>
        <dbReference type="PROSITE" id="PS50994"/>
    </source>
</evidence>
<reference evidence="2" key="1">
    <citation type="journal article" date="2007" name="PLoS ONE">
        <title>The first genome sequence of an elite grapevine cultivar (Pinot noir Vitis vinifera L.): coping with a highly heterozygous genome.</title>
        <authorList>
            <person name="Velasco R."/>
            <person name="Zharkikh A."/>
            <person name="Troggio M."/>
            <person name="Cartwright D.A."/>
            <person name="Cestaro A."/>
            <person name="Pruss D."/>
            <person name="Pindo M."/>
            <person name="FitzGerald L.M."/>
            <person name="Vezzulli S."/>
            <person name="Reid J."/>
            <person name="Malacarne G."/>
            <person name="Iliev D."/>
            <person name="Coppola G."/>
            <person name="Wardell B."/>
            <person name="Micheletti D."/>
            <person name="Macalma T."/>
            <person name="Facci M."/>
            <person name="Mitchell J.T."/>
            <person name="Perazzolli M."/>
            <person name="Eldredge G."/>
            <person name="Gatto P."/>
            <person name="Oyzerski R."/>
            <person name="Moretto M."/>
            <person name="Gutin N."/>
            <person name="Stefanini M."/>
            <person name="Chen Y."/>
            <person name="Segala C."/>
            <person name="Davenport C."/>
            <person name="Dematte L."/>
            <person name="Mraz A."/>
            <person name="Battilana J."/>
            <person name="Stormo K."/>
            <person name="Costa F."/>
            <person name="Tao Q."/>
            <person name="Si-Ammour A."/>
            <person name="Harkins T."/>
            <person name="Lackey A."/>
            <person name="Perbost C."/>
            <person name="Taillon B."/>
            <person name="Stella A."/>
            <person name="Solovyev V."/>
            <person name="Fawcett J.A."/>
            <person name="Sterck L."/>
            <person name="Vandepoele K."/>
            <person name="Grando S.M."/>
            <person name="Toppo S."/>
            <person name="Moser C."/>
            <person name="Lanchbury J."/>
            <person name="Bogden R."/>
            <person name="Skolnick M."/>
            <person name="Sgaramella V."/>
            <person name="Bhatnagar S.K."/>
            <person name="Fontana P."/>
            <person name="Gutin A."/>
            <person name="Van de Peer Y."/>
            <person name="Salamini F."/>
            <person name="Viola R."/>
        </authorList>
    </citation>
    <scope>NUCLEOTIDE SEQUENCE</scope>
</reference>
<name>A5BTX3_VITVI</name>
<dbReference type="PANTHER" id="PTHR48475">
    <property type="entry name" value="RIBONUCLEASE H"/>
    <property type="match status" value="1"/>
</dbReference>
<organism evidence="2">
    <name type="scientific">Vitis vinifera</name>
    <name type="common">Grape</name>
    <dbReference type="NCBI Taxonomy" id="29760"/>
    <lineage>
        <taxon>Eukaryota</taxon>
        <taxon>Viridiplantae</taxon>
        <taxon>Streptophyta</taxon>
        <taxon>Embryophyta</taxon>
        <taxon>Tracheophyta</taxon>
        <taxon>Spermatophyta</taxon>
        <taxon>Magnoliopsida</taxon>
        <taxon>eudicotyledons</taxon>
        <taxon>Gunneridae</taxon>
        <taxon>Pentapetalae</taxon>
        <taxon>rosids</taxon>
        <taxon>Vitales</taxon>
        <taxon>Vitaceae</taxon>
        <taxon>Viteae</taxon>
        <taxon>Vitis</taxon>
    </lineage>
</organism>
<dbReference type="EMBL" id="AM470942">
    <property type="protein sequence ID" value="CAN70539.1"/>
    <property type="molecule type" value="Genomic_DNA"/>
</dbReference>
<dbReference type="Gene3D" id="3.10.10.10">
    <property type="entry name" value="HIV Type 1 Reverse Transcriptase, subunit A, domain 1"/>
    <property type="match status" value="1"/>
</dbReference>
<feature type="domain" description="Integrase catalytic" evidence="1">
    <location>
        <begin position="456"/>
        <end position="616"/>
    </location>
</feature>
<dbReference type="InterPro" id="IPR043502">
    <property type="entry name" value="DNA/RNA_pol_sf"/>
</dbReference>
<dbReference type="GO" id="GO:0015074">
    <property type="term" value="P:DNA integration"/>
    <property type="evidence" value="ECO:0007669"/>
    <property type="project" value="InterPro"/>
</dbReference>
<dbReference type="PROSITE" id="PS50994">
    <property type="entry name" value="INTEGRASE"/>
    <property type="match status" value="1"/>
</dbReference>
<dbReference type="SUPFAM" id="SSF56672">
    <property type="entry name" value="DNA/RNA polymerases"/>
    <property type="match status" value="1"/>
</dbReference>
<dbReference type="CDD" id="cd01647">
    <property type="entry name" value="RT_LTR"/>
    <property type="match status" value="1"/>
</dbReference>
<protein>
    <recommendedName>
        <fullName evidence="1">Integrase catalytic domain-containing protein</fullName>
    </recommendedName>
</protein>
<evidence type="ECO:0000313" key="2">
    <source>
        <dbReference type="EMBL" id="CAN70539.1"/>
    </source>
</evidence>
<dbReference type="InterPro" id="IPR001584">
    <property type="entry name" value="Integrase_cat-core"/>
</dbReference>
<dbReference type="Pfam" id="PF00078">
    <property type="entry name" value="RVT_1"/>
    <property type="match status" value="1"/>
</dbReference>
<gene>
    <name evidence="2" type="ORF">VITISV_038669</name>
</gene>
<proteinExistence type="predicted"/>
<dbReference type="AlphaFoldDB" id="A5BTX3"/>
<dbReference type="Pfam" id="PF13456">
    <property type="entry name" value="RVT_3"/>
    <property type="match status" value="1"/>
</dbReference>
<dbReference type="InterPro" id="IPR002156">
    <property type="entry name" value="RNaseH_domain"/>
</dbReference>